<feature type="region of interest" description="Disordered" evidence="1">
    <location>
        <begin position="274"/>
        <end position="306"/>
    </location>
</feature>
<keyword evidence="3" id="KW-1185">Reference proteome</keyword>
<reference evidence="2 3" key="1">
    <citation type="journal article" date="2012" name="Science">
        <title>The Paleozoic origin of enzymatic lignin decomposition reconstructed from 31 fungal genomes.</title>
        <authorList>
            <person name="Floudas D."/>
            <person name="Binder M."/>
            <person name="Riley R."/>
            <person name="Barry K."/>
            <person name="Blanchette R.A."/>
            <person name="Henrissat B."/>
            <person name="Martinez A.T."/>
            <person name="Otillar R."/>
            <person name="Spatafora J.W."/>
            <person name="Yadav J.S."/>
            <person name="Aerts A."/>
            <person name="Benoit I."/>
            <person name="Boyd A."/>
            <person name="Carlson A."/>
            <person name="Copeland A."/>
            <person name="Coutinho P.M."/>
            <person name="de Vries R.P."/>
            <person name="Ferreira P."/>
            <person name="Findley K."/>
            <person name="Foster B."/>
            <person name="Gaskell J."/>
            <person name="Glotzer D."/>
            <person name="Gorecki P."/>
            <person name="Heitman J."/>
            <person name="Hesse C."/>
            <person name="Hori C."/>
            <person name="Igarashi K."/>
            <person name="Jurgens J.A."/>
            <person name="Kallen N."/>
            <person name="Kersten P."/>
            <person name="Kohler A."/>
            <person name="Kuees U."/>
            <person name="Kumar T.K.A."/>
            <person name="Kuo A."/>
            <person name="LaButti K."/>
            <person name="Larrondo L.F."/>
            <person name="Lindquist E."/>
            <person name="Ling A."/>
            <person name="Lombard V."/>
            <person name="Lucas S."/>
            <person name="Lundell T."/>
            <person name="Martin R."/>
            <person name="McLaughlin D.J."/>
            <person name="Morgenstern I."/>
            <person name="Morin E."/>
            <person name="Murat C."/>
            <person name="Nagy L.G."/>
            <person name="Nolan M."/>
            <person name="Ohm R.A."/>
            <person name="Patyshakuliyeva A."/>
            <person name="Rokas A."/>
            <person name="Ruiz-Duenas F.J."/>
            <person name="Sabat G."/>
            <person name="Salamov A."/>
            <person name="Samejima M."/>
            <person name="Schmutz J."/>
            <person name="Slot J.C."/>
            <person name="St John F."/>
            <person name="Stenlid J."/>
            <person name="Sun H."/>
            <person name="Sun S."/>
            <person name="Syed K."/>
            <person name="Tsang A."/>
            <person name="Wiebenga A."/>
            <person name="Young D."/>
            <person name="Pisabarro A."/>
            <person name="Eastwood D.C."/>
            <person name="Martin F."/>
            <person name="Cullen D."/>
            <person name="Grigoriev I.V."/>
            <person name="Hibbett D.S."/>
        </authorList>
    </citation>
    <scope>NUCLEOTIDE SEQUENCE [LARGE SCALE GENOMIC DNA]</scope>
    <source>
        <strain evidence="2 3">DJM-731 SS1</strain>
    </source>
</reference>
<evidence type="ECO:0000313" key="3">
    <source>
        <dbReference type="Proteomes" id="UP000030653"/>
    </source>
</evidence>
<proteinExistence type="predicted"/>
<protein>
    <submittedName>
        <fullName evidence="2">Uncharacterized protein</fullName>
    </submittedName>
</protein>
<dbReference type="AlphaFoldDB" id="M5GAF3"/>
<dbReference type="RefSeq" id="XP_040632708.1">
    <property type="nucleotide sequence ID" value="XM_040769710.1"/>
</dbReference>
<name>M5GAF3_DACPD</name>
<accession>M5GAF3</accession>
<dbReference type="GeneID" id="63684772"/>
<dbReference type="EMBL" id="JH795856">
    <property type="protein sequence ID" value="EJU05814.1"/>
    <property type="molecule type" value="Genomic_DNA"/>
</dbReference>
<gene>
    <name evidence="2" type="ORF">DACRYDRAFT_113852</name>
</gene>
<dbReference type="Proteomes" id="UP000030653">
    <property type="component" value="Unassembled WGS sequence"/>
</dbReference>
<sequence length="385" mass="43326">MPSKRRHATSQRSPMAASEFADLKDTEAFHDYLCSVHADCMYIREGAGDTGVPWADMPDVIRSDFISLPEGHRGPFLPQTLKNWSEDTHISERDVRFARALSELDESVWIPPSSTSTSNIGPADIPHLSVIYTHIHQVEEVKKIGVHPSELMMRGPIDFMLRICCDDKLNSQEDQDAFNVAILMEQRRQRAALGLPKRVQYGLACGTAHIAVIACMLNSDNGCNLGPAQCWRSSPMLLLCPCCRKSSRSCCDELDLAIDRLTTVPRELWWRAEDEPPQWESPASPRAKKRKTLKKSLSGRAPPQKPQPFVVPAEDFFHVCNTLFSTKGVMSAADEARWLELSEAREKLESDIKPTESYIRGSDDTQSRIEAWTRQIQPVIQDPAK</sequence>
<organism evidence="2 3">
    <name type="scientific">Dacryopinax primogenitus (strain DJM 731)</name>
    <name type="common">Brown rot fungus</name>
    <dbReference type="NCBI Taxonomy" id="1858805"/>
    <lineage>
        <taxon>Eukaryota</taxon>
        <taxon>Fungi</taxon>
        <taxon>Dikarya</taxon>
        <taxon>Basidiomycota</taxon>
        <taxon>Agaricomycotina</taxon>
        <taxon>Dacrymycetes</taxon>
        <taxon>Dacrymycetales</taxon>
        <taxon>Dacrymycetaceae</taxon>
        <taxon>Dacryopinax</taxon>
    </lineage>
</organism>
<evidence type="ECO:0000256" key="1">
    <source>
        <dbReference type="SAM" id="MobiDB-lite"/>
    </source>
</evidence>
<dbReference type="HOGENOM" id="CLU_717661_0_0_1"/>
<evidence type="ECO:0000313" key="2">
    <source>
        <dbReference type="EMBL" id="EJU05814.1"/>
    </source>
</evidence>